<gene>
    <name evidence="6" type="ORF">ADEAN_000535200</name>
</gene>
<dbReference type="Proteomes" id="UP000515908">
    <property type="component" value="Chromosome 09"/>
</dbReference>
<accession>A0A7G2CDG1</accession>
<dbReference type="Gene3D" id="2.130.10.10">
    <property type="entry name" value="YVTN repeat-like/Quinoprotein amine dehydrogenase"/>
    <property type="match status" value="1"/>
</dbReference>
<dbReference type="PROSITE" id="PS00678">
    <property type="entry name" value="WD_REPEATS_1"/>
    <property type="match status" value="2"/>
</dbReference>
<dbReference type="PANTHER" id="PTHR19857">
    <property type="entry name" value="MITOCHONDRIAL DIVISION PROTEIN 1-RELATED"/>
    <property type="match status" value="1"/>
</dbReference>
<dbReference type="PANTHER" id="PTHR19857:SF8">
    <property type="entry name" value="ANGIO-ASSOCIATED MIGRATORY CELL PROTEIN"/>
    <property type="match status" value="1"/>
</dbReference>
<dbReference type="CDD" id="cd00200">
    <property type="entry name" value="WD40"/>
    <property type="match status" value="1"/>
</dbReference>
<feature type="repeat" description="WD" evidence="4">
    <location>
        <begin position="392"/>
        <end position="424"/>
    </location>
</feature>
<organism evidence="6 7">
    <name type="scientific">Angomonas deanei</name>
    <dbReference type="NCBI Taxonomy" id="59799"/>
    <lineage>
        <taxon>Eukaryota</taxon>
        <taxon>Discoba</taxon>
        <taxon>Euglenozoa</taxon>
        <taxon>Kinetoplastea</taxon>
        <taxon>Metakinetoplastina</taxon>
        <taxon>Trypanosomatida</taxon>
        <taxon>Trypanosomatidae</taxon>
        <taxon>Strigomonadinae</taxon>
        <taxon>Angomonas</taxon>
    </lineage>
</organism>
<keyword evidence="7" id="KW-1185">Reference proteome</keyword>
<dbReference type="PROSITE" id="PS50082">
    <property type="entry name" value="WD_REPEATS_2"/>
    <property type="match status" value="4"/>
</dbReference>
<evidence type="ECO:0000313" key="7">
    <source>
        <dbReference type="Proteomes" id="UP000515908"/>
    </source>
</evidence>
<keyword evidence="1 4" id="KW-0853">WD repeat</keyword>
<keyword evidence="3" id="KW-0689">Ribosomal protein</keyword>
<evidence type="ECO:0000256" key="4">
    <source>
        <dbReference type="PROSITE-ProRule" id="PRU00221"/>
    </source>
</evidence>
<name>A0A7G2CDG1_9TRYP</name>
<dbReference type="PROSITE" id="PS50294">
    <property type="entry name" value="WD_REPEATS_REGION"/>
    <property type="match status" value="3"/>
</dbReference>
<dbReference type="SUPFAM" id="SSF50978">
    <property type="entry name" value="WD40 repeat-like"/>
    <property type="match status" value="1"/>
</dbReference>
<dbReference type="AlphaFoldDB" id="A0A7G2CDG1"/>
<dbReference type="InterPro" id="IPR001680">
    <property type="entry name" value="WD40_rpt"/>
</dbReference>
<evidence type="ECO:0000313" key="6">
    <source>
        <dbReference type="EMBL" id="CAD2217866.1"/>
    </source>
</evidence>
<dbReference type="InterPro" id="IPR019775">
    <property type="entry name" value="WD40_repeat_CS"/>
</dbReference>
<dbReference type="Pfam" id="PF00400">
    <property type="entry name" value="WD40"/>
    <property type="match status" value="4"/>
</dbReference>
<keyword evidence="3" id="KW-0687">Ribonucleoprotein</keyword>
<sequence length="424" mass="46249">MSSNNHDDDYLEGEDEAFIDLDDPNVEVVDDGEDRIETSSTEGDANEEAHEQSGADEEMDASTPQNNTEIEDLNAIPDIEPERDDAQVTFAASNALPIHAVDVHPTDPTILAAAGEGEVIYILRRSSDQLAVTTELTGHTDTISLLQFSPNGKYLASGSLDCSVCLWDTATWERRHQFTDLYGEIMTMLWHPSSLLLLAGADDAQIGMWNTEKGTLTMYFVGHRDAITCLTWTPDVKKLVSGSSDGSVTIFSPKTGTAEITVGKDLSPDAAGVTILCFVGPDQCVVGCEDGTIHVVSLQNGKVVTHFENIHEQAIESMKPNDTHTFLLTCGCDCKLVIWNISDFTVRSVIEVGESIIPARWIQSYKIVGGCSDGTVRVWDGRSSQTEPLQVFMGHRRMILDLAVTEDCVVTASDDGSVRVFQLE</sequence>
<protein>
    <submittedName>
        <fullName evidence="6">WD domain, G-beta repeat, putative</fullName>
    </submittedName>
</protein>
<feature type="region of interest" description="Disordered" evidence="5">
    <location>
        <begin position="1"/>
        <end position="64"/>
    </location>
</feature>
<dbReference type="SMART" id="SM00320">
    <property type="entry name" value="WD40"/>
    <property type="match status" value="8"/>
</dbReference>
<dbReference type="EMBL" id="LR877153">
    <property type="protein sequence ID" value="CAD2217866.1"/>
    <property type="molecule type" value="Genomic_DNA"/>
</dbReference>
<dbReference type="VEuPathDB" id="TriTrypDB:ADEAN_000535200"/>
<feature type="compositionally biased region" description="Acidic residues" evidence="5">
    <location>
        <begin position="9"/>
        <end position="34"/>
    </location>
</feature>
<feature type="repeat" description="WD" evidence="4">
    <location>
        <begin position="220"/>
        <end position="261"/>
    </location>
</feature>
<evidence type="ECO:0000256" key="5">
    <source>
        <dbReference type="SAM" id="MobiDB-lite"/>
    </source>
</evidence>
<reference evidence="6 7" key="1">
    <citation type="submission" date="2020-08" db="EMBL/GenBank/DDBJ databases">
        <authorList>
            <person name="Newling K."/>
            <person name="Davey J."/>
            <person name="Forrester S."/>
        </authorList>
    </citation>
    <scope>NUCLEOTIDE SEQUENCE [LARGE SCALE GENOMIC DNA]</scope>
    <source>
        <strain evidence="7">Crithidia deanei Carvalho (ATCC PRA-265)</strain>
    </source>
</reference>
<dbReference type="InterPro" id="IPR036322">
    <property type="entry name" value="WD40_repeat_dom_sf"/>
</dbReference>
<dbReference type="OrthoDB" id="10261640at2759"/>
<dbReference type="InterPro" id="IPR015943">
    <property type="entry name" value="WD40/YVTN_repeat-like_dom_sf"/>
</dbReference>
<keyword evidence="2" id="KW-0677">Repeat</keyword>
<dbReference type="GO" id="GO:0005840">
    <property type="term" value="C:ribosome"/>
    <property type="evidence" value="ECO:0007669"/>
    <property type="project" value="UniProtKB-KW"/>
</dbReference>
<feature type="repeat" description="WD" evidence="4">
    <location>
        <begin position="136"/>
        <end position="177"/>
    </location>
</feature>
<dbReference type="InterPro" id="IPR051179">
    <property type="entry name" value="WD_repeat_multifunction"/>
</dbReference>
<proteinExistence type="predicted"/>
<evidence type="ECO:0000256" key="3">
    <source>
        <dbReference type="ARBA" id="ARBA00022980"/>
    </source>
</evidence>
<feature type="repeat" description="WD" evidence="4">
    <location>
        <begin position="178"/>
        <end position="219"/>
    </location>
</feature>
<evidence type="ECO:0000256" key="1">
    <source>
        <dbReference type="ARBA" id="ARBA00022574"/>
    </source>
</evidence>
<evidence type="ECO:0000256" key="2">
    <source>
        <dbReference type="ARBA" id="ARBA00022737"/>
    </source>
</evidence>